<dbReference type="Gene3D" id="3.40.50.300">
    <property type="entry name" value="P-loop containing nucleotide triphosphate hydrolases"/>
    <property type="match status" value="1"/>
</dbReference>
<evidence type="ECO:0000313" key="6">
    <source>
        <dbReference type="EMBL" id="QIZ69635.1"/>
    </source>
</evidence>
<evidence type="ECO:0000256" key="3">
    <source>
        <dbReference type="ARBA" id="ARBA00022741"/>
    </source>
</evidence>
<keyword evidence="4 6" id="KW-0067">ATP-binding</keyword>
<dbReference type="Gene3D" id="2.70.50.60">
    <property type="entry name" value="abc- transporter (atp binding component) like domain"/>
    <property type="match status" value="1"/>
</dbReference>
<evidence type="ECO:0000256" key="4">
    <source>
        <dbReference type="ARBA" id="ARBA00022840"/>
    </source>
</evidence>
<organism evidence="6 7">
    <name type="scientific">Oxynema aestuarii AP17</name>
    <dbReference type="NCBI Taxonomy" id="2064643"/>
    <lineage>
        <taxon>Bacteria</taxon>
        <taxon>Bacillati</taxon>
        <taxon>Cyanobacteriota</taxon>
        <taxon>Cyanophyceae</taxon>
        <taxon>Oscillatoriophycideae</taxon>
        <taxon>Oscillatoriales</taxon>
        <taxon>Oscillatoriaceae</taxon>
        <taxon>Oxynema</taxon>
        <taxon>Oxynema aestuarii</taxon>
    </lineage>
</organism>
<dbReference type="SUPFAM" id="SSF52540">
    <property type="entry name" value="P-loop containing nucleoside triphosphate hydrolases"/>
    <property type="match status" value="1"/>
</dbReference>
<keyword evidence="2" id="KW-0813">Transport</keyword>
<dbReference type="InterPro" id="IPR003593">
    <property type="entry name" value="AAA+_ATPase"/>
</dbReference>
<comment type="similarity">
    <text evidence="1">Belongs to the ABC transporter superfamily.</text>
</comment>
<evidence type="ECO:0000259" key="5">
    <source>
        <dbReference type="PROSITE" id="PS50893"/>
    </source>
</evidence>
<reference evidence="6 7" key="1">
    <citation type="submission" date="2020-04" db="EMBL/GenBank/DDBJ databases">
        <authorList>
            <person name="Basu S."/>
            <person name="Maruthanayagam V."/>
            <person name="Chakraborty S."/>
            <person name="Pramanik A."/>
            <person name="Mukherjee J."/>
            <person name="Brink B."/>
        </authorList>
    </citation>
    <scope>NUCLEOTIDE SEQUENCE [LARGE SCALE GENOMIC DNA]</scope>
    <source>
        <strain evidence="6 7">AP17</strain>
    </source>
</reference>
<dbReference type="GO" id="GO:0016887">
    <property type="term" value="F:ATP hydrolysis activity"/>
    <property type="evidence" value="ECO:0007669"/>
    <property type="project" value="InterPro"/>
</dbReference>
<dbReference type="InterPro" id="IPR029439">
    <property type="entry name" value="Wzt_C"/>
</dbReference>
<proteinExistence type="inferred from homology"/>
<protein>
    <submittedName>
        <fullName evidence="6">ABC transporter ATP-binding protein</fullName>
    </submittedName>
</protein>
<dbReference type="GO" id="GO:0016020">
    <property type="term" value="C:membrane"/>
    <property type="evidence" value="ECO:0007669"/>
    <property type="project" value="InterPro"/>
</dbReference>
<dbReference type="InterPro" id="IPR017871">
    <property type="entry name" value="ABC_transporter-like_CS"/>
</dbReference>
<dbReference type="GO" id="GO:0140359">
    <property type="term" value="F:ABC-type transporter activity"/>
    <property type="evidence" value="ECO:0007669"/>
    <property type="project" value="InterPro"/>
</dbReference>
<dbReference type="Pfam" id="PF00005">
    <property type="entry name" value="ABC_tran"/>
    <property type="match status" value="1"/>
</dbReference>
<dbReference type="GO" id="GO:0005524">
    <property type="term" value="F:ATP binding"/>
    <property type="evidence" value="ECO:0007669"/>
    <property type="project" value="UniProtKB-KW"/>
</dbReference>
<dbReference type="CDD" id="cd03220">
    <property type="entry name" value="ABC_KpsT_Wzt"/>
    <property type="match status" value="1"/>
</dbReference>
<evidence type="ECO:0000256" key="1">
    <source>
        <dbReference type="ARBA" id="ARBA00005417"/>
    </source>
</evidence>
<dbReference type="PROSITE" id="PS00211">
    <property type="entry name" value="ABC_TRANSPORTER_1"/>
    <property type="match status" value="1"/>
</dbReference>
<dbReference type="InterPro" id="IPR050683">
    <property type="entry name" value="Bact_Polysacc_Export_ATP-bd"/>
</dbReference>
<dbReference type="InterPro" id="IPR015860">
    <property type="entry name" value="ABC_transpr_TagH-like"/>
</dbReference>
<dbReference type="RefSeq" id="WP_168567792.1">
    <property type="nucleotide sequence ID" value="NZ_CP051167.1"/>
</dbReference>
<dbReference type="KEGG" id="oxy:HCG48_02750"/>
<dbReference type="CDD" id="cd10147">
    <property type="entry name" value="Wzt_C-like"/>
    <property type="match status" value="1"/>
</dbReference>
<dbReference type="PANTHER" id="PTHR46743:SF2">
    <property type="entry name" value="TEICHOIC ACIDS EXPORT ATP-BINDING PROTEIN TAGH"/>
    <property type="match status" value="1"/>
</dbReference>
<dbReference type="InterPro" id="IPR027417">
    <property type="entry name" value="P-loop_NTPase"/>
</dbReference>
<dbReference type="PANTHER" id="PTHR46743">
    <property type="entry name" value="TEICHOIC ACIDS EXPORT ATP-BINDING PROTEIN TAGH"/>
    <property type="match status" value="1"/>
</dbReference>
<keyword evidence="3" id="KW-0547">Nucleotide-binding</keyword>
<feature type="domain" description="ABC transporter" evidence="5">
    <location>
        <begin position="23"/>
        <end position="246"/>
    </location>
</feature>
<keyword evidence="7" id="KW-1185">Reference proteome</keyword>
<sequence length="480" mass="53133">MDEIAISLTDVSKCFKRYRHPVDRLKEILFPGKARADEFWALQNINLEIPKGKTLGIVGRNGSGKSTLLQIIVGTLAPTSGDVHVRGRISALLELGSGFNPEFTGRQNVFFNGQLLGLTQAEIEERFDDIVGFADIGDFLDQPVKTYSSGMFVRLAFAVATSVDPDILVVDEALSVGDEAFQRKCFARLETIQERGGTILFVSHAAGTVIELCDSAILMYDGELLLTHTPKTVIDKYHKLIYAPAEKTEEIRREIRAFDRGKTRDRLIPKIPDFATEINGHLGNGSHGEVANSAIFQQGARAFYDPEMKPAETIAYESRGAKIIDPKIITLRDQQVNNLVGRHEYVYTYTVEFSQTAYRVRFGMLVKTISGMEIGGASYAFSDYADTNIVEAGTKLVVKFRFKCLLNPGVYFLNAGVSGVVDGSFTYLDRCIDVAMFRVLPEENLMGTGTVDFVVKPSLTVEKTAIGVEKQGELIETENY</sequence>
<evidence type="ECO:0000256" key="2">
    <source>
        <dbReference type="ARBA" id="ARBA00022448"/>
    </source>
</evidence>
<dbReference type="Pfam" id="PF14524">
    <property type="entry name" value="Wzt_C"/>
    <property type="match status" value="1"/>
</dbReference>
<dbReference type="Proteomes" id="UP000500857">
    <property type="component" value="Chromosome"/>
</dbReference>
<accession>A0A6H1TT70</accession>
<dbReference type="SMART" id="SM00382">
    <property type="entry name" value="AAA"/>
    <property type="match status" value="1"/>
</dbReference>
<gene>
    <name evidence="6" type="ORF">HCG48_02750</name>
</gene>
<dbReference type="PROSITE" id="PS50893">
    <property type="entry name" value="ABC_TRANSPORTER_2"/>
    <property type="match status" value="1"/>
</dbReference>
<evidence type="ECO:0000313" key="7">
    <source>
        <dbReference type="Proteomes" id="UP000500857"/>
    </source>
</evidence>
<dbReference type="AlphaFoldDB" id="A0A6H1TT70"/>
<dbReference type="EMBL" id="CP051167">
    <property type="protein sequence ID" value="QIZ69635.1"/>
    <property type="molecule type" value="Genomic_DNA"/>
</dbReference>
<name>A0A6H1TT70_9CYAN</name>
<dbReference type="InterPro" id="IPR003439">
    <property type="entry name" value="ABC_transporter-like_ATP-bd"/>
</dbReference>